<sequence>MDINFDIAMSEADRQVLNPRCDSANHLDKLAYFYMNCKDVSKAIKCFEYSFIMRKQIYGTYSKYDEIVEQSLMQLGAAYCKNNQHDKALTASGLSLAIARNMKSSKLEAISWHNAGHCWEKLKDYHVALNCYESREATLRKSAETIPVD</sequence>
<dbReference type="Gene3D" id="1.25.40.10">
    <property type="entry name" value="Tetratricopeptide repeat domain"/>
    <property type="match status" value="1"/>
</dbReference>
<dbReference type="PANTHER" id="PTHR19959">
    <property type="entry name" value="KINESIN LIGHT CHAIN"/>
    <property type="match status" value="1"/>
</dbReference>
<proteinExistence type="predicted"/>
<evidence type="ECO:0008006" key="3">
    <source>
        <dbReference type="Google" id="ProtNLM"/>
    </source>
</evidence>
<reference evidence="1" key="3">
    <citation type="submission" date="2025-08" db="UniProtKB">
        <authorList>
            <consortium name="Ensembl"/>
        </authorList>
    </citation>
    <scope>IDENTIFICATION</scope>
</reference>
<evidence type="ECO:0000313" key="1">
    <source>
        <dbReference type="Ensembl" id="ENSCINP00000022134.1"/>
    </source>
</evidence>
<dbReference type="AlphaFoldDB" id="F7AQ96"/>
<reference evidence="1" key="4">
    <citation type="submission" date="2025-09" db="UniProtKB">
        <authorList>
            <consortium name="Ensembl"/>
        </authorList>
    </citation>
    <scope>IDENTIFICATION</scope>
</reference>
<dbReference type="Proteomes" id="UP000008144">
    <property type="component" value="Chromosome 2"/>
</dbReference>
<dbReference type="EMBL" id="EAAA01001358">
    <property type="status" value="NOT_ANNOTATED_CDS"/>
    <property type="molecule type" value="Genomic_DNA"/>
</dbReference>
<organism evidence="1 2">
    <name type="scientific">Ciona intestinalis</name>
    <name type="common">Transparent sea squirt</name>
    <name type="synonym">Ascidia intestinalis</name>
    <dbReference type="NCBI Taxonomy" id="7719"/>
    <lineage>
        <taxon>Eukaryota</taxon>
        <taxon>Metazoa</taxon>
        <taxon>Chordata</taxon>
        <taxon>Tunicata</taxon>
        <taxon>Ascidiacea</taxon>
        <taxon>Phlebobranchia</taxon>
        <taxon>Cionidae</taxon>
        <taxon>Ciona</taxon>
    </lineage>
</organism>
<name>F7AQ96_CIOIN</name>
<dbReference type="InterPro" id="IPR019734">
    <property type="entry name" value="TPR_rpt"/>
</dbReference>
<reference evidence="1" key="2">
    <citation type="journal article" date="2008" name="Genome Biol.">
        <title>Improved genome assembly and evidence-based global gene model set for the chordate Ciona intestinalis: new insight into intron and operon populations.</title>
        <authorList>
            <person name="Satou Y."/>
            <person name="Mineta K."/>
            <person name="Ogasawara M."/>
            <person name="Sasakura Y."/>
            <person name="Shoguchi E."/>
            <person name="Ueno K."/>
            <person name="Yamada L."/>
            <person name="Matsumoto J."/>
            <person name="Wasserscheid J."/>
            <person name="Dewar K."/>
            <person name="Wiley G.B."/>
            <person name="Macmil S.L."/>
            <person name="Roe B.A."/>
            <person name="Zeller R.W."/>
            <person name="Hastings K.E."/>
            <person name="Lemaire P."/>
            <person name="Lindquist E."/>
            <person name="Endo T."/>
            <person name="Hotta K."/>
            <person name="Inaba K."/>
        </authorList>
    </citation>
    <scope>NUCLEOTIDE SEQUENCE [LARGE SCALE GENOMIC DNA]</scope>
    <source>
        <strain evidence="1">wild type</strain>
    </source>
</reference>
<dbReference type="HOGENOM" id="CLU_1753761_0_0_1"/>
<evidence type="ECO:0000313" key="2">
    <source>
        <dbReference type="Proteomes" id="UP000008144"/>
    </source>
</evidence>
<dbReference type="InterPro" id="IPR011990">
    <property type="entry name" value="TPR-like_helical_dom_sf"/>
</dbReference>
<keyword evidence="2" id="KW-1185">Reference proteome</keyword>
<protein>
    <recommendedName>
        <fullName evidence="3">Tetratricopeptide repeat protein</fullName>
    </recommendedName>
</protein>
<dbReference type="SMART" id="SM00028">
    <property type="entry name" value="TPR"/>
    <property type="match status" value="3"/>
</dbReference>
<dbReference type="InParanoid" id="F7AQ96"/>
<accession>F7AQ96</accession>
<reference evidence="2" key="1">
    <citation type="journal article" date="2002" name="Science">
        <title>The draft genome of Ciona intestinalis: insights into chordate and vertebrate origins.</title>
        <authorList>
            <person name="Dehal P."/>
            <person name="Satou Y."/>
            <person name="Campbell R.K."/>
            <person name="Chapman J."/>
            <person name="Degnan B."/>
            <person name="De Tomaso A."/>
            <person name="Davidson B."/>
            <person name="Di Gregorio A."/>
            <person name="Gelpke M."/>
            <person name="Goodstein D.M."/>
            <person name="Harafuji N."/>
            <person name="Hastings K.E."/>
            <person name="Ho I."/>
            <person name="Hotta K."/>
            <person name="Huang W."/>
            <person name="Kawashima T."/>
            <person name="Lemaire P."/>
            <person name="Martinez D."/>
            <person name="Meinertzhagen I.A."/>
            <person name="Necula S."/>
            <person name="Nonaka M."/>
            <person name="Putnam N."/>
            <person name="Rash S."/>
            <person name="Saiga H."/>
            <person name="Satake M."/>
            <person name="Terry A."/>
            <person name="Yamada L."/>
            <person name="Wang H.G."/>
            <person name="Awazu S."/>
            <person name="Azumi K."/>
            <person name="Boore J."/>
            <person name="Branno M."/>
            <person name="Chin-Bow S."/>
            <person name="DeSantis R."/>
            <person name="Doyle S."/>
            <person name="Francino P."/>
            <person name="Keys D.N."/>
            <person name="Haga S."/>
            <person name="Hayashi H."/>
            <person name="Hino K."/>
            <person name="Imai K.S."/>
            <person name="Inaba K."/>
            <person name="Kano S."/>
            <person name="Kobayashi K."/>
            <person name="Kobayashi M."/>
            <person name="Lee B.I."/>
            <person name="Makabe K.W."/>
            <person name="Manohar C."/>
            <person name="Matassi G."/>
            <person name="Medina M."/>
            <person name="Mochizuki Y."/>
            <person name="Mount S."/>
            <person name="Morishita T."/>
            <person name="Miura S."/>
            <person name="Nakayama A."/>
            <person name="Nishizaka S."/>
            <person name="Nomoto H."/>
            <person name="Ohta F."/>
            <person name="Oishi K."/>
            <person name="Rigoutsos I."/>
            <person name="Sano M."/>
            <person name="Sasaki A."/>
            <person name="Sasakura Y."/>
            <person name="Shoguchi E."/>
            <person name="Shin-i T."/>
            <person name="Spagnuolo A."/>
            <person name="Stainier D."/>
            <person name="Suzuki M.M."/>
            <person name="Tassy O."/>
            <person name="Takatori N."/>
            <person name="Tokuoka M."/>
            <person name="Yagi K."/>
            <person name="Yoshizaki F."/>
            <person name="Wada S."/>
            <person name="Zhang C."/>
            <person name="Hyatt P.D."/>
            <person name="Larimer F."/>
            <person name="Detter C."/>
            <person name="Doggett N."/>
            <person name="Glavina T."/>
            <person name="Hawkins T."/>
            <person name="Richardson P."/>
            <person name="Lucas S."/>
            <person name="Kohara Y."/>
            <person name="Levine M."/>
            <person name="Satoh N."/>
            <person name="Rokhsar D.S."/>
        </authorList>
    </citation>
    <scope>NUCLEOTIDE SEQUENCE [LARGE SCALE GENOMIC DNA]</scope>
</reference>
<dbReference type="Ensembl" id="ENSCINT00000022380.1">
    <property type="protein sequence ID" value="ENSCINP00000022134.1"/>
    <property type="gene ID" value="ENSCING00000011626.1"/>
</dbReference>
<dbReference type="PANTHER" id="PTHR19959:SF119">
    <property type="entry name" value="FUNGAL LIPASE-LIKE DOMAIN-CONTAINING PROTEIN"/>
    <property type="match status" value="1"/>
</dbReference>
<dbReference type="SUPFAM" id="SSF48452">
    <property type="entry name" value="TPR-like"/>
    <property type="match status" value="1"/>
</dbReference>